<dbReference type="Proteomes" id="UP001189429">
    <property type="component" value="Unassembled WGS sequence"/>
</dbReference>
<proteinExistence type="predicted"/>
<protein>
    <recommendedName>
        <fullName evidence="4">RNA-directed RNA polymerase</fullName>
    </recommendedName>
</protein>
<feature type="non-terminal residue" evidence="2">
    <location>
        <position position="653"/>
    </location>
</feature>
<evidence type="ECO:0000313" key="2">
    <source>
        <dbReference type="EMBL" id="CAK0881816.1"/>
    </source>
</evidence>
<evidence type="ECO:0000313" key="3">
    <source>
        <dbReference type="Proteomes" id="UP001189429"/>
    </source>
</evidence>
<organism evidence="2 3">
    <name type="scientific">Prorocentrum cordatum</name>
    <dbReference type="NCBI Taxonomy" id="2364126"/>
    <lineage>
        <taxon>Eukaryota</taxon>
        <taxon>Sar</taxon>
        <taxon>Alveolata</taxon>
        <taxon>Dinophyceae</taxon>
        <taxon>Prorocentrales</taxon>
        <taxon>Prorocentraceae</taxon>
        <taxon>Prorocentrum</taxon>
    </lineage>
</organism>
<keyword evidence="3" id="KW-1185">Reference proteome</keyword>
<feature type="region of interest" description="Disordered" evidence="1">
    <location>
        <begin position="114"/>
        <end position="140"/>
    </location>
</feature>
<feature type="non-terminal residue" evidence="2">
    <location>
        <position position="1"/>
    </location>
</feature>
<gene>
    <name evidence="2" type="ORF">PCOR1329_LOCUS64529</name>
</gene>
<dbReference type="EMBL" id="CAUYUJ010018230">
    <property type="protein sequence ID" value="CAK0881816.1"/>
    <property type="molecule type" value="Genomic_DNA"/>
</dbReference>
<comment type="caution">
    <text evidence="2">The sequence shown here is derived from an EMBL/GenBank/DDBJ whole genome shotgun (WGS) entry which is preliminary data.</text>
</comment>
<accession>A0ABN9WAT3</accession>
<sequence length="653" mass="72870">AMADHGERYQVAWLRYRVTGPALYHQRLLLKQLRSSGDSWVVLTPDGDMYVEDLEVNDDIGEVLYENIPGVEPAQVRGRGYRFGQMPSADGLRRLAQQAETLRDQEDAVRGYRAPAEGASSLGGFEPVGGTETPRGAGAPGRWAIAVDTGEGKVGDSITVADASRVSGDTRIGVAQVSNGAWVFVERLLDGETKEEYLDRTARRRGAGDGNLDARALPVTYNSSSVRQRLWRETVAKMAQVAFSDWPLPGPRTVDWRARFVDRRGGGPVDHHRWWVGHLRLQGTDFGVQEHEHGMRAFQFFGEYDQVDLPNLVGLEVTLRRCQLIEYHYEKKGKAATGKEQGAGLSREEAAYFTGSHRLGGVVMICPELVEWVSKEIEKDASVAKQMRKAREEARLSRKEFNVSRKVRRRVEARSHADQWRADVARSLNEIGGHLCKDADVCRPSRFRPRVHDLGMANVRASVERWGRPPADLACQGAFDELRANHSYEGAPVAVAPMDMGLLSLSGAGAPADLVRGFVKDFPLPKDQADVRLGLEGVPRRPYSDPLLHRPREYERLLAVMSSKGMIEYSLDVVETCGLFTVWKKSGKQRLIIDARRSNCWFRDPPKTRLASGDSFARLFAAADLTLELGQTDIQDAFYQLAMPVELRPYFGL</sequence>
<evidence type="ECO:0000256" key="1">
    <source>
        <dbReference type="SAM" id="MobiDB-lite"/>
    </source>
</evidence>
<name>A0ABN9WAT3_9DINO</name>
<evidence type="ECO:0008006" key="4">
    <source>
        <dbReference type="Google" id="ProtNLM"/>
    </source>
</evidence>
<reference evidence="2" key="1">
    <citation type="submission" date="2023-10" db="EMBL/GenBank/DDBJ databases">
        <authorList>
            <person name="Chen Y."/>
            <person name="Shah S."/>
            <person name="Dougan E. K."/>
            <person name="Thang M."/>
            <person name="Chan C."/>
        </authorList>
    </citation>
    <scope>NUCLEOTIDE SEQUENCE [LARGE SCALE GENOMIC DNA]</scope>
</reference>